<reference evidence="3" key="1">
    <citation type="journal article" date="2015" name="Genome Announc.">
        <title>Draft genome sequence of the cellulolytic fungus Chaetomium globosum.</title>
        <authorList>
            <person name="Cuomo C.A."/>
            <person name="Untereiner W.A."/>
            <person name="Ma L.-J."/>
            <person name="Grabherr M."/>
            <person name="Birren B.W."/>
        </authorList>
    </citation>
    <scope>NUCLEOTIDE SEQUENCE [LARGE SCALE GENOMIC DNA]</scope>
    <source>
        <strain evidence="3">ATCC 6205 / CBS 148.51 / DSM 1962 / NBRC 6347 / NRRL 1970</strain>
    </source>
</reference>
<evidence type="ECO:0000313" key="2">
    <source>
        <dbReference type="EMBL" id="EAQ83461.1"/>
    </source>
</evidence>
<dbReference type="GO" id="GO:0000009">
    <property type="term" value="F:alpha-1,6-mannosyltransferase activity"/>
    <property type="evidence" value="ECO:0007669"/>
    <property type="project" value="InterPro"/>
</dbReference>
<dbReference type="PANTHER" id="PTHR31834:SF1">
    <property type="entry name" value="INITIATION-SPECIFIC ALPHA-1,6-MANNOSYLTRANSFERASE"/>
    <property type="match status" value="1"/>
</dbReference>
<sequence length="106" mass="11899">MGTYMHTRFAATDPSLADLFTSLRDPILRADFLRYLILLRDGGVWADINVYPHRPVAEWVPERFRGRLAQYTVLAKPGHPAVGVLVEEVTGNLRRLVGEKGRVVVG</sequence>
<keyword evidence="3" id="KW-1185">Reference proteome</keyword>
<dbReference type="InterPro" id="IPR029044">
    <property type="entry name" value="Nucleotide-diphossugar_trans"/>
</dbReference>
<accession>Q2GQ89</accession>
<organism evidence="2 3">
    <name type="scientific">Chaetomium globosum (strain ATCC 6205 / CBS 148.51 / DSM 1962 / NBRC 6347 / NRRL 1970)</name>
    <name type="common">Soil fungus</name>
    <dbReference type="NCBI Taxonomy" id="306901"/>
    <lineage>
        <taxon>Eukaryota</taxon>
        <taxon>Fungi</taxon>
        <taxon>Dikarya</taxon>
        <taxon>Ascomycota</taxon>
        <taxon>Pezizomycotina</taxon>
        <taxon>Sordariomycetes</taxon>
        <taxon>Sordariomycetidae</taxon>
        <taxon>Sordariales</taxon>
        <taxon>Chaetomiaceae</taxon>
        <taxon>Chaetomium</taxon>
    </lineage>
</organism>
<dbReference type="InParanoid" id="Q2GQ89"/>
<comment type="similarity">
    <text evidence="1">Belongs to the glycosyltransferase 32 family.</text>
</comment>
<dbReference type="PANTHER" id="PTHR31834">
    <property type="entry name" value="INITIATION-SPECIFIC ALPHA-1,6-MANNOSYLTRANSFERASE"/>
    <property type="match status" value="1"/>
</dbReference>
<evidence type="ECO:0000256" key="1">
    <source>
        <dbReference type="ARBA" id="ARBA00009003"/>
    </source>
</evidence>
<dbReference type="eggNOG" id="ENOG502RJ0F">
    <property type="taxonomic scope" value="Eukaryota"/>
</dbReference>
<protein>
    <recommendedName>
        <fullName evidence="4">Alpha 1,4-glycosyltransferase domain-containing protein</fullName>
    </recommendedName>
</protein>
<gene>
    <name evidence="2" type="ORF">CHGG_09865</name>
</gene>
<dbReference type="HOGENOM" id="CLU_2222971_0_0_1"/>
<dbReference type="Proteomes" id="UP000001056">
    <property type="component" value="Unassembled WGS sequence"/>
</dbReference>
<dbReference type="RefSeq" id="XP_001227792.1">
    <property type="nucleotide sequence ID" value="XM_001227791.1"/>
</dbReference>
<dbReference type="AlphaFoldDB" id="Q2GQ89"/>
<dbReference type="SUPFAM" id="SSF53448">
    <property type="entry name" value="Nucleotide-diphospho-sugar transferases"/>
    <property type="match status" value="1"/>
</dbReference>
<evidence type="ECO:0000313" key="3">
    <source>
        <dbReference type="Proteomes" id="UP000001056"/>
    </source>
</evidence>
<proteinExistence type="inferred from homology"/>
<dbReference type="VEuPathDB" id="FungiDB:CHGG_09865"/>
<dbReference type="EMBL" id="CH408035">
    <property type="protein sequence ID" value="EAQ83461.1"/>
    <property type="molecule type" value="Genomic_DNA"/>
</dbReference>
<dbReference type="Pfam" id="PF04488">
    <property type="entry name" value="Gly_transf_sug"/>
    <property type="match status" value="1"/>
</dbReference>
<dbReference type="InterPro" id="IPR007577">
    <property type="entry name" value="GlycoTrfase_DXD_sugar-bd_CS"/>
</dbReference>
<dbReference type="Gene3D" id="3.90.550.20">
    <property type="match status" value="1"/>
</dbReference>
<dbReference type="InterPro" id="IPR039367">
    <property type="entry name" value="Och1-like"/>
</dbReference>
<dbReference type="GeneID" id="4396066"/>
<dbReference type="GO" id="GO:0000136">
    <property type="term" value="C:mannan polymerase complex"/>
    <property type="evidence" value="ECO:0007669"/>
    <property type="project" value="TreeGrafter"/>
</dbReference>
<dbReference type="GO" id="GO:0006487">
    <property type="term" value="P:protein N-linked glycosylation"/>
    <property type="evidence" value="ECO:0007669"/>
    <property type="project" value="TreeGrafter"/>
</dbReference>
<name>Q2GQ89_CHAGB</name>
<dbReference type="OrthoDB" id="409543at2759"/>
<evidence type="ECO:0008006" key="4">
    <source>
        <dbReference type="Google" id="ProtNLM"/>
    </source>
</evidence>